<sequence>MQDRAIGASHAPDSTGATMSRSLVLNATYEPLGVVSDRRALILVLNMRASMIETTGEVLHFASGQLELPSVVRLNKFIRIPYRHAIPLSRRAIFARDGGRCVYCGASATSIDHVIPRSRGGGHSWENVVSACHKCNHVKADKSLKELGWKLRSLPREPVGSAWRILGTGRTEPGWLPYLEPFGVAAATA</sequence>
<dbReference type="InterPro" id="IPR029471">
    <property type="entry name" value="HNH_5"/>
</dbReference>
<dbReference type="InterPro" id="IPR052892">
    <property type="entry name" value="NA-targeting_endonuclease"/>
</dbReference>
<dbReference type="CDD" id="cd00085">
    <property type="entry name" value="HNHc"/>
    <property type="match status" value="1"/>
</dbReference>
<dbReference type="PANTHER" id="PTHR33877">
    <property type="entry name" value="SLL1193 PROTEIN"/>
    <property type="match status" value="1"/>
</dbReference>
<accession>A0A094QS41</accession>
<dbReference type="PANTHER" id="PTHR33877:SF2">
    <property type="entry name" value="OS07G0170200 PROTEIN"/>
    <property type="match status" value="1"/>
</dbReference>
<protein>
    <recommendedName>
        <fullName evidence="1">HNH nuclease domain-containing protein</fullName>
    </recommendedName>
</protein>
<dbReference type="InterPro" id="IPR003615">
    <property type="entry name" value="HNH_nuc"/>
</dbReference>
<dbReference type="SMART" id="SM00507">
    <property type="entry name" value="HNHc"/>
    <property type="match status" value="1"/>
</dbReference>
<dbReference type="FunFam" id="1.10.30.50:FF:000001">
    <property type="entry name" value="HNH endonuclease"/>
    <property type="match status" value="1"/>
</dbReference>
<reference evidence="2" key="1">
    <citation type="submission" date="2014-05" db="EMBL/GenBank/DDBJ databases">
        <title>Key roles for freshwater Actinobacteria revealed by deep metagenomic sequencing.</title>
        <authorList>
            <person name="Ghai R."/>
            <person name="Mizuno C.M."/>
            <person name="Picazo A."/>
            <person name="Camacho A."/>
            <person name="Rodriguez-Valera F."/>
        </authorList>
    </citation>
    <scope>NUCLEOTIDE SEQUENCE</scope>
</reference>
<evidence type="ECO:0000259" key="1">
    <source>
        <dbReference type="SMART" id="SM00507"/>
    </source>
</evidence>
<dbReference type="Pfam" id="PF14279">
    <property type="entry name" value="HNH_5"/>
    <property type="match status" value="1"/>
</dbReference>
<comment type="caution">
    <text evidence="2">The sequence shown here is derived from an EMBL/GenBank/DDBJ whole genome shotgun (WGS) entry which is preliminary data.</text>
</comment>
<dbReference type="EMBL" id="JNSK01000042">
    <property type="protein sequence ID" value="KGA17471.1"/>
    <property type="molecule type" value="Genomic_DNA"/>
</dbReference>
<gene>
    <name evidence="2" type="ORF">GM50_11675</name>
</gene>
<proteinExistence type="predicted"/>
<dbReference type="Gene3D" id="1.10.30.50">
    <property type="match status" value="1"/>
</dbReference>
<name>A0A094QS41_9ZZZZ</name>
<dbReference type="AlphaFoldDB" id="A0A094QS41"/>
<organism evidence="2">
    <name type="scientific">freshwater metagenome</name>
    <dbReference type="NCBI Taxonomy" id="449393"/>
    <lineage>
        <taxon>unclassified sequences</taxon>
        <taxon>metagenomes</taxon>
        <taxon>ecological metagenomes</taxon>
    </lineage>
</organism>
<feature type="domain" description="HNH nuclease" evidence="1">
    <location>
        <begin position="88"/>
        <end position="137"/>
    </location>
</feature>
<evidence type="ECO:0000313" key="2">
    <source>
        <dbReference type="EMBL" id="KGA17471.1"/>
    </source>
</evidence>